<evidence type="ECO:0000313" key="4">
    <source>
        <dbReference type="EMBL" id="KAF5787413.1"/>
    </source>
</evidence>
<dbReference type="PANTHER" id="PTHR31099:SF41">
    <property type="entry name" value="TRANSPOSASE (PUTATIVE), GYPSY TYPE-RELATED"/>
    <property type="match status" value="1"/>
</dbReference>
<feature type="compositionally biased region" description="Polar residues" evidence="2">
    <location>
        <begin position="285"/>
        <end position="296"/>
    </location>
</feature>
<evidence type="ECO:0000256" key="2">
    <source>
        <dbReference type="SAM" id="MobiDB-lite"/>
    </source>
</evidence>
<feature type="compositionally biased region" description="Acidic residues" evidence="2">
    <location>
        <begin position="352"/>
        <end position="365"/>
    </location>
</feature>
<gene>
    <name evidence="4" type="ORF">HanXRQr2_Chr10g0452471</name>
</gene>
<protein>
    <recommendedName>
        <fullName evidence="3">Transposase (putative) gypsy type domain-containing protein</fullName>
    </recommendedName>
</protein>
<feature type="region of interest" description="Disordered" evidence="2">
    <location>
        <begin position="428"/>
        <end position="495"/>
    </location>
</feature>
<proteinExistence type="predicted"/>
<evidence type="ECO:0000256" key="1">
    <source>
        <dbReference type="SAM" id="Coils"/>
    </source>
</evidence>
<sequence>MASKNNLSGCFNTLTKNGLDWYIERYAIPASLHPVLPKKDNPIFPFPPGKIGVYTRLFDYCNYRLPLTKFLVGVLTFHEVHITQMNPFGLAKVCHFELSCRGLGSEPDLDVFRAFYKLNRSDNWYTFEVRDKDSCCYTWITTSIKDWKERFFYVDDRCVPEFMVWRTKKMKLPSSLPKDFDFNRTLYAALIKEAGRIQSYPEHILVMGRISTIWSELAWYPTLRWDGEVMGLREALRLKSFDSKELELRATRTPKSDPPYLTVVNDNLYQIREPEALDDRGGLNVQGSAGPNPSAQIGNVTAAQIVTATGSGEGKGKGGASIGSKGSGSKFIIEDEGIHLSVGDEGDRAENLEEGDDGDEEDANEGGEPHITLKRKRASSKSGPKLKQKKTKLDLKTITLDDDDDQVTGFSAAGGVLENLDAHLHEGRTPRDHPQNIPSSPLSFGGGGIKVVTDVRTSDPKRIEPSPSGKFTTGVASNVSRPSPKPVDGGDSASSSPLWFNTEAVFLSRELGSGGIEDMDSARALEKYIPEWSLTNKDRIVDALSAKMALFHFGTPAEHSHYRKMSGPELGNALMVNQAQSNSLVVETYKRWIESESNCNKLRREVANLEKEDNIRSKTKQELNSLRAQVDRLKEQNLEAKEVNKSSQASAAAAYEARDKALQDLEIFKSKVADLEKKLTGVEMKHAAELKEMQASHDQLLADYHRLSDAKGEIERARDREIESHKTTIDEARGMLIRCERDMIEAYAELSELKLTKQWFLTDGVAWVVKLVHQSPELEKVVSDLVNSVNAVGANEGIKQGFKAAQNLVGSAEEVPGYDAGAQSALDAAVKAFDELNISVLDKVADLLDEPLSVIQQRSKLPIVGDDDNIAHV</sequence>
<dbReference type="InterPro" id="IPR007321">
    <property type="entry name" value="Transposase_28"/>
</dbReference>
<reference evidence="4" key="2">
    <citation type="submission" date="2020-06" db="EMBL/GenBank/DDBJ databases">
        <title>Helianthus annuus Genome sequencing and assembly Release 2.</title>
        <authorList>
            <person name="Gouzy J."/>
            <person name="Langlade N."/>
            <person name="Munos S."/>
        </authorList>
    </citation>
    <scope>NUCLEOTIDE SEQUENCE</scope>
    <source>
        <tissue evidence="4">Leaves</tissue>
    </source>
</reference>
<evidence type="ECO:0000313" key="5">
    <source>
        <dbReference type="Proteomes" id="UP000215914"/>
    </source>
</evidence>
<dbReference type="AlphaFoldDB" id="A0A9K3HYQ0"/>
<dbReference type="PANTHER" id="PTHR31099">
    <property type="entry name" value="OS06G0165300 PROTEIN"/>
    <property type="match status" value="1"/>
</dbReference>
<keyword evidence="5" id="KW-1185">Reference proteome</keyword>
<dbReference type="Gramene" id="mRNA:HanXRQr2_Chr10g0452471">
    <property type="protein sequence ID" value="mRNA:HanXRQr2_Chr10g0452471"/>
    <property type="gene ID" value="HanXRQr2_Chr10g0452471"/>
</dbReference>
<feature type="compositionally biased region" description="Basic residues" evidence="2">
    <location>
        <begin position="372"/>
        <end position="390"/>
    </location>
</feature>
<feature type="region of interest" description="Disordered" evidence="2">
    <location>
        <begin position="338"/>
        <end position="390"/>
    </location>
</feature>
<name>A0A9K3HYQ0_HELAN</name>
<dbReference type="Pfam" id="PF04195">
    <property type="entry name" value="Transposase_28"/>
    <property type="match status" value="1"/>
</dbReference>
<keyword evidence="1" id="KW-0175">Coiled coil</keyword>
<dbReference type="EMBL" id="MNCJ02000325">
    <property type="protein sequence ID" value="KAF5787413.1"/>
    <property type="molecule type" value="Genomic_DNA"/>
</dbReference>
<dbReference type="Proteomes" id="UP000215914">
    <property type="component" value="Unassembled WGS sequence"/>
</dbReference>
<accession>A0A9K3HYQ0</accession>
<feature type="domain" description="Transposase (putative) gypsy type" evidence="3">
    <location>
        <begin position="61"/>
        <end position="119"/>
    </location>
</feature>
<reference evidence="4" key="1">
    <citation type="journal article" date="2017" name="Nature">
        <title>The sunflower genome provides insights into oil metabolism, flowering and Asterid evolution.</title>
        <authorList>
            <person name="Badouin H."/>
            <person name="Gouzy J."/>
            <person name="Grassa C.J."/>
            <person name="Murat F."/>
            <person name="Staton S.E."/>
            <person name="Cottret L."/>
            <person name="Lelandais-Briere C."/>
            <person name="Owens G.L."/>
            <person name="Carrere S."/>
            <person name="Mayjonade B."/>
            <person name="Legrand L."/>
            <person name="Gill N."/>
            <person name="Kane N.C."/>
            <person name="Bowers J.E."/>
            <person name="Hubner S."/>
            <person name="Bellec A."/>
            <person name="Berard A."/>
            <person name="Berges H."/>
            <person name="Blanchet N."/>
            <person name="Boniface M.C."/>
            <person name="Brunel D."/>
            <person name="Catrice O."/>
            <person name="Chaidir N."/>
            <person name="Claudel C."/>
            <person name="Donnadieu C."/>
            <person name="Faraut T."/>
            <person name="Fievet G."/>
            <person name="Helmstetter N."/>
            <person name="King M."/>
            <person name="Knapp S.J."/>
            <person name="Lai Z."/>
            <person name="Le Paslier M.C."/>
            <person name="Lippi Y."/>
            <person name="Lorenzon L."/>
            <person name="Mandel J.R."/>
            <person name="Marage G."/>
            <person name="Marchand G."/>
            <person name="Marquand E."/>
            <person name="Bret-Mestries E."/>
            <person name="Morien E."/>
            <person name="Nambeesan S."/>
            <person name="Nguyen T."/>
            <person name="Pegot-Espagnet P."/>
            <person name="Pouilly N."/>
            <person name="Raftis F."/>
            <person name="Sallet E."/>
            <person name="Schiex T."/>
            <person name="Thomas J."/>
            <person name="Vandecasteele C."/>
            <person name="Vares D."/>
            <person name="Vear F."/>
            <person name="Vautrin S."/>
            <person name="Crespi M."/>
            <person name="Mangin B."/>
            <person name="Burke J.M."/>
            <person name="Salse J."/>
            <person name="Munos S."/>
            <person name="Vincourt P."/>
            <person name="Rieseberg L.H."/>
            <person name="Langlade N.B."/>
        </authorList>
    </citation>
    <scope>NUCLEOTIDE SEQUENCE</scope>
    <source>
        <tissue evidence="4">Leaves</tissue>
    </source>
</reference>
<feature type="compositionally biased region" description="Polar residues" evidence="2">
    <location>
        <begin position="469"/>
        <end position="481"/>
    </location>
</feature>
<feature type="coiled-coil region" evidence="1">
    <location>
        <begin position="592"/>
        <end position="710"/>
    </location>
</feature>
<organism evidence="4 5">
    <name type="scientific">Helianthus annuus</name>
    <name type="common">Common sunflower</name>
    <dbReference type="NCBI Taxonomy" id="4232"/>
    <lineage>
        <taxon>Eukaryota</taxon>
        <taxon>Viridiplantae</taxon>
        <taxon>Streptophyta</taxon>
        <taxon>Embryophyta</taxon>
        <taxon>Tracheophyta</taxon>
        <taxon>Spermatophyta</taxon>
        <taxon>Magnoliopsida</taxon>
        <taxon>eudicotyledons</taxon>
        <taxon>Gunneridae</taxon>
        <taxon>Pentapetalae</taxon>
        <taxon>asterids</taxon>
        <taxon>campanulids</taxon>
        <taxon>Asterales</taxon>
        <taxon>Asteraceae</taxon>
        <taxon>Asteroideae</taxon>
        <taxon>Heliantheae alliance</taxon>
        <taxon>Heliantheae</taxon>
        <taxon>Helianthus</taxon>
    </lineage>
</organism>
<feature type="region of interest" description="Disordered" evidence="2">
    <location>
        <begin position="275"/>
        <end position="296"/>
    </location>
</feature>
<evidence type="ECO:0000259" key="3">
    <source>
        <dbReference type="Pfam" id="PF04195"/>
    </source>
</evidence>
<comment type="caution">
    <text evidence="4">The sequence shown here is derived from an EMBL/GenBank/DDBJ whole genome shotgun (WGS) entry which is preliminary data.</text>
</comment>